<protein>
    <submittedName>
        <fullName evidence="2">Uncharacterized protein</fullName>
    </submittedName>
</protein>
<name>A0A024U2K9_9STRA</name>
<dbReference type="Gene3D" id="1.25.40.20">
    <property type="entry name" value="Ankyrin repeat-containing domain"/>
    <property type="match status" value="1"/>
</dbReference>
<dbReference type="GeneID" id="20084936"/>
<evidence type="ECO:0000256" key="1">
    <source>
        <dbReference type="PROSITE-ProRule" id="PRU00023"/>
    </source>
</evidence>
<dbReference type="SMART" id="SM00248">
    <property type="entry name" value="ANK"/>
    <property type="match status" value="2"/>
</dbReference>
<accession>A0A024U2K9</accession>
<dbReference type="EMBL" id="KI913966">
    <property type="protein sequence ID" value="ETV99847.1"/>
    <property type="molecule type" value="Genomic_DNA"/>
</dbReference>
<dbReference type="STRING" id="157072.A0A024U2K9"/>
<dbReference type="PANTHER" id="PTHR46586:SF3">
    <property type="entry name" value="ANKYRIN REPEAT-CONTAINING PROTEIN"/>
    <property type="match status" value="1"/>
</dbReference>
<feature type="repeat" description="ANK" evidence="1">
    <location>
        <begin position="121"/>
        <end position="153"/>
    </location>
</feature>
<evidence type="ECO:0000313" key="2">
    <source>
        <dbReference type="EMBL" id="ETV99847.1"/>
    </source>
</evidence>
<dbReference type="PANTHER" id="PTHR46586">
    <property type="entry name" value="ANKYRIN REPEAT-CONTAINING PROTEIN"/>
    <property type="match status" value="1"/>
</dbReference>
<reference evidence="2" key="1">
    <citation type="submission" date="2013-12" db="EMBL/GenBank/DDBJ databases">
        <title>The Genome Sequence of Aphanomyces invadans NJM9701.</title>
        <authorList>
            <consortium name="The Broad Institute Genomics Platform"/>
            <person name="Russ C."/>
            <person name="Tyler B."/>
            <person name="van West P."/>
            <person name="Dieguez-Uribeondo J."/>
            <person name="Young S.K."/>
            <person name="Zeng Q."/>
            <person name="Gargeya S."/>
            <person name="Fitzgerald M."/>
            <person name="Abouelleil A."/>
            <person name="Alvarado L."/>
            <person name="Chapman S.B."/>
            <person name="Gainer-Dewar J."/>
            <person name="Goldberg J."/>
            <person name="Griggs A."/>
            <person name="Gujja S."/>
            <person name="Hansen M."/>
            <person name="Howarth C."/>
            <person name="Imamovic A."/>
            <person name="Ireland A."/>
            <person name="Larimer J."/>
            <person name="McCowan C."/>
            <person name="Murphy C."/>
            <person name="Pearson M."/>
            <person name="Poon T.W."/>
            <person name="Priest M."/>
            <person name="Roberts A."/>
            <person name="Saif S."/>
            <person name="Shea T."/>
            <person name="Sykes S."/>
            <person name="Wortman J."/>
            <person name="Nusbaum C."/>
            <person name="Birren B."/>
        </authorList>
    </citation>
    <scope>NUCLEOTIDE SEQUENCE [LARGE SCALE GENOMIC DNA]</scope>
    <source>
        <strain evidence="2">NJM9701</strain>
    </source>
</reference>
<organism evidence="2">
    <name type="scientific">Aphanomyces invadans</name>
    <dbReference type="NCBI Taxonomy" id="157072"/>
    <lineage>
        <taxon>Eukaryota</taxon>
        <taxon>Sar</taxon>
        <taxon>Stramenopiles</taxon>
        <taxon>Oomycota</taxon>
        <taxon>Saprolegniomycetes</taxon>
        <taxon>Saprolegniales</taxon>
        <taxon>Verrucalvaceae</taxon>
        <taxon>Aphanomyces</taxon>
    </lineage>
</organism>
<dbReference type="SUPFAM" id="SSF48403">
    <property type="entry name" value="Ankyrin repeat"/>
    <property type="match status" value="1"/>
</dbReference>
<dbReference type="InterPro" id="IPR052050">
    <property type="entry name" value="SecEffector_AnkRepeat"/>
</dbReference>
<gene>
    <name evidence="2" type="ORF">H310_07886</name>
</gene>
<dbReference type="InterPro" id="IPR002110">
    <property type="entry name" value="Ankyrin_rpt"/>
</dbReference>
<dbReference type="Pfam" id="PF13637">
    <property type="entry name" value="Ank_4"/>
    <property type="match status" value="1"/>
</dbReference>
<dbReference type="VEuPathDB" id="FungiDB:H310_07886"/>
<dbReference type="Pfam" id="PF12796">
    <property type="entry name" value="Ank_2"/>
    <property type="match status" value="1"/>
</dbReference>
<dbReference type="RefSeq" id="XP_008871623.1">
    <property type="nucleotide sequence ID" value="XM_008873401.1"/>
</dbReference>
<proteinExistence type="predicted"/>
<sequence>MTRAPPSSTACTLVFDPAVGIFDSITAFMPGRAFRDWTDGYSILCAGHAAMLADKPCIELTASTMNQAAEDGRLDVVSWLVEHSVRYDLDSALYAAVSEGHLNVVQFFLRQLPQHHASKPDHDKALMYAASGGHLAIVQELVQATASVNTTSAIAYAADFGQGHVVEWLENRSATTDDHAGRSRPSPSSLSVFGNESVFVPAPVDTKSMSTHRRLARAVRQFLLRSVAF</sequence>
<dbReference type="AlphaFoldDB" id="A0A024U2K9"/>
<dbReference type="InterPro" id="IPR036770">
    <property type="entry name" value="Ankyrin_rpt-contain_sf"/>
</dbReference>
<dbReference type="PROSITE" id="PS50088">
    <property type="entry name" value="ANK_REPEAT"/>
    <property type="match status" value="1"/>
</dbReference>
<dbReference type="OrthoDB" id="61418at2759"/>
<keyword evidence="1" id="KW-0040">ANK repeat</keyword>